<gene>
    <name evidence="2" type="ORF">XbrCFBP1976_08305</name>
</gene>
<name>A0ABX5BR19_9XANT</name>
<dbReference type="InterPro" id="IPR052927">
    <property type="entry name" value="DCC_oxidoreductase"/>
</dbReference>
<dbReference type="EMBL" id="MDCE01000009">
    <property type="protein sequence ID" value="PPV07384.1"/>
    <property type="molecule type" value="Genomic_DNA"/>
</dbReference>
<protein>
    <recommendedName>
        <fullName evidence="1">DUF4166 domain-containing protein</fullName>
    </recommendedName>
</protein>
<dbReference type="PANTHER" id="PTHR33639">
    <property type="entry name" value="THIOL-DISULFIDE OXIDOREDUCTASE DCC"/>
    <property type="match status" value="1"/>
</dbReference>
<dbReference type="InterPro" id="IPR025311">
    <property type="entry name" value="DUF4166"/>
</dbReference>
<dbReference type="InterPro" id="IPR007263">
    <property type="entry name" value="DCC1-like"/>
</dbReference>
<accession>A0ABX5BR19</accession>
<proteinExistence type="predicted"/>
<dbReference type="PANTHER" id="PTHR33639:SF2">
    <property type="entry name" value="DUF393 DOMAIN-CONTAINING PROTEIN"/>
    <property type="match status" value="1"/>
</dbReference>
<dbReference type="Proteomes" id="UP000239710">
    <property type="component" value="Unassembled WGS sequence"/>
</dbReference>
<dbReference type="Pfam" id="PF13761">
    <property type="entry name" value="DUF4166"/>
    <property type="match status" value="1"/>
</dbReference>
<evidence type="ECO:0000259" key="1">
    <source>
        <dbReference type="Pfam" id="PF13761"/>
    </source>
</evidence>
<evidence type="ECO:0000313" key="3">
    <source>
        <dbReference type="Proteomes" id="UP000239710"/>
    </source>
</evidence>
<sequence>MPAPGRALHSVKQRQTFAGRAQVQRGGHALVPLLARLSRFPRSGGVVVEVEFLADADGERWHRRFGGVPMHSRLWRHGNSLREHLGAVRFEFSLQADTQSLYWQATRVWAFGVIRLPARWFRQVRCREHADSGRYGFLVDVQLPLIGPSFATRAGLHRVDQSLAAPPATIVFDGVCLLCNGWVKFLLRHDRRGRYRFAAMQGQAGRALLQQHALDPDDPVSFLLVDATGAWTDSDAIVRVLAGLGGLWRLVAVLRLIPRRVRDIGDRLIARNRYRWFGRSDQCMVPTPAQRERFLD</sequence>
<comment type="caution">
    <text evidence="2">The sequence shown here is derived from an EMBL/GenBank/DDBJ whole genome shotgun (WGS) entry which is preliminary data.</text>
</comment>
<keyword evidence="3" id="KW-1185">Reference proteome</keyword>
<organism evidence="2 3">
    <name type="scientific">Xanthomonas bromi</name>
    <dbReference type="NCBI Taxonomy" id="56449"/>
    <lineage>
        <taxon>Bacteria</taxon>
        <taxon>Pseudomonadati</taxon>
        <taxon>Pseudomonadota</taxon>
        <taxon>Gammaproteobacteria</taxon>
        <taxon>Lysobacterales</taxon>
        <taxon>Lysobacteraceae</taxon>
        <taxon>Xanthomonas</taxon>
    </lineage>
</organism>
<feature type="domain" description="DUF4166" evidence="1">
    <location>
        <begin position="6"/>
        <end position="151"/>
    </location>
</feature>
<evidence type="ECO:0000313" key="2">
    <source>
        <dbReference type="EMBL" id="PPV07384.1"/>
    </source>
</evidence>
<dbReference type="Pfam" id="PF04134">
    <property type="entry name" value="DCC1-like"/>
    <property type="match status" value="1"/>
</dbReference>
<reference evidence="2 3" key="1">
    <citation type="submission" date="2016-08" db="EMBL/GenBank/DDBJ databases">
        <title>Evolution of the type three secretion system and type three effector repertoires in Xanthomonas.</title>
        <authorList>
            <person name="Merda D."/>
            <person name="Briand M."/>
            <person name="Bosis E."/>
            <person name="Rousseau C."/>
            <person name="Portier P."/>
            <person name="Jacques M.-A."/>
            <person name="Fischer-Le Saux M."/>
        </authorList>
    </citation>
    <scope>NUCLEOTIDE SEQUENCE [LARGE SCALE GENOMIC DNA]</scope>
    <source>
        <strain evidence="2 3">CFBP1976</strain>
    </source>
</reference>